<comment type="caution">
    <text evidence="6">The sequence shown here is derived from an EMBL/GenBank/DDBJ whole genome shotgun (WGS) entry which is preliminary data.</text>
</comment>
<dbReference type="CDD" id="cd17535">
    <property type="entry name" value="REC_NarL-like"/>
    <property type="match status" value="1"/>
</dbReference>
<evidence type="ECO:0000256" key="3">
    <source>
        <dbReference type="PROSITE-ProRule" id="PRU00169"/>
    </source>
</evidence>
<dbReference type="GO" id="GO:0003677">
    <property type="term" value="F:DNA binding"/>
    <property type="evidence" value="ECO:0007669"/>
    <property type="project" value="UniProtKB-KW"/>
</dbReference>
<dbReference type="EMBL" id="NFZW01000023">
    <property type="protein sequence ID" value="RFA33097.1"/>
    <property type="molecule type" value="Genomic_DNA"/>
</dbReference>
<protein>
    <submittedName>
        <fullName evidence="6">DNA-binding response regulator</fullName>
    </submittedName>
</protein>
<feature type="domain" description="HTH luxR-type" evidence="4">
    <location>
        <begin position="147"/>
        <end position="212"/>
    </location>
</feature>
<evidence type="ECO:0000313" key="6">
    <source>
        <dbReference type="EMBL" id="RFA33097.1"/>
    </source>
</evidence>
<dbReference type="InterPro" id="IPR011006">
    <property type="entry name" value="CheY-like_superfamily"/>
</dbReference>
<dbReference type="InterPro" id="IPR016032">
    <property type="entry name" value="Sig_transdc_resp-reg_C-effctor"/>
</dbReference>
<evidence type="ECO:0000256" key="1">
    <source>
        <dbReference type="ARBA" id="ARBA00022553"/>
    </source>
</evidence>
<dbReference type="PROSITE" id="PS00622">
    <property type="entry name" value="HTH_LUXR_1"/>
    <property type="match status" value="1"/>
</dbReference>
<evidence type="ECO:0000256" key="2">
    <source>
        <dbReference type="ARBA" id="ARBA00023125"/>
    </source>
</evidence>
<keyword evidence="1 3" id="KW-0597">Phosphoprotein</keyword>
<dbReference type="CDD" id="cd06170">
    <property type="entry name" value="LuxR_C_like"/>
    <property type="match status" value="1"/>
</dbReference>
<sequence>MSFPVSVGLRLLLVDDHAVVRTGFRRLLEQAGPSWQVCEAESGEQAYVLFAAGDFDVVVLDLSLPGMSGLETLRRLRRRAGNARVLVFSMHDQGVFVEQALAAGAQGYITKSSAPQVLVDAVLAVAAGERYLHEGLALALEQDTAGGESALRNLSAREFEIFRLLAEGRCTHGIAALLNISYKTVANHACSIKDKLGLSNAADLTRLAIREGVVDA</sequence>
<gene>
    <name evidence="6" type="ORF">CAL65_18200</name>
</gene>
<organism evidence="6 7">
    <name type="scientific">Alkalilimnicola ehrlichii</name>
    <dbReference type="NCBI Taxonomy" id="351052"/>
    <lineage>
        <taxon>Bacteria</taxon>
        <taxon>Pseudomonadati</taxon>
        <taxon>Pseudomonadota</taxon>
        <taxon>Gammaproteobacteria</taxon>
        <taxon>Chromatiales</taxon>
        <taxon>Ectothiorhodospiraceae</taxon>
        <taxon>Alkalilimnicola</taxon>
    </lineage>
</organism>
<dbReference type="PROSITE" id="PS50043">
    <property type="entry name" value="HTH_LUXR_2"/>
    <property type="match status" value="1"/>
</dbReference>
<dbReference type="InterPro" id="IPR058245">
    <property type="entry name" value="NreC/VraR/RcsB-like_REC"/>
</dbReference>
<dbReference type="SUPFAM" id="SSF46894">
    <property type="entry name" value="C-terminal effector domain of the bipartite response regulators"/>
    <property type="match status" value="1"/>
</dbReference>
<dbReference type="OrthoDB" id="9796655at2"/>
<dbReference type="SMART" id="SM00448">
    <property type="entry name" value="REC"/>
    <property type="match status" value="1"/>
</dbReference>
<evidence type="ECO:0000259" key="5">
    <source>
        <dbReference type="PROSITE" id="PS50110"/>
    </source>
</evidence>
<proteinExistence type="predicted"/>
<dbReference type="SMART" id="SM00421">
    <property type="entry name" value="HTH_LUXR"/>
    <property type="match status" value="1"/>
</dbReference>
<keyword evidence="2 6" id="KW-0238">DNA-binding</keyword>
<dbReference type="RefSeq" id="WP_116303584.1">
    <property type="nucleotide sequence ID" value="NZ_NFZV01000024.1"/>
</dbReference>
<dbReference type="GO" id="GO:0006355">
    <property type="term" value="P:regulation of DNA-templated transcription"/>
    <property type="evidence" value="ECO:0007669"/>
    <property type="project" value="InterPro"/>
</dbReference>
<dbReference type="InterPro" id="IPR039420">
    <property type="entry name" value="WalR-like"/>
</dbReference>
<dbReference type="PROSITE" id="PS50110">
    <property type="entry name" value="RESPONSE_REGULATORY"/>
    <property type="match status" value="1"/>
</dbReference>
<dbReference type="Proteomes" id="UP000256763">
    <property type="component" value="Unassembled WGS sequence"/>
</dbReference>
<accession>A0A3E0WLY5</accession>
<dbReference type="InterPro" id="IPR001789">
    <property type="entry name" value="Sig_transdc_resp-reg_receiver"/>
</dbReference>
<keyword evidence="7" id="KW-1185">Reference proteome</keyword>
<dbReference type="SUPFAM" id="SSF52172">
    <property type="entry name" value="CheY-like"/>
    <property type="match status" value="1"/>
</dbReference>
<dbReference type="GO" id="GO:0000160">
    <property type="term" value="P:phosphorelay signal transduction system"/>
    <property type="evidence" value="ECO:0007669"/>
    <property type="project" value="InterPro"/>
</dbReference>
<feature type="domain" description="Response regulatory" evidence="5">
    <location>
        <begin position="10"/>
        <end position="126"/>
    </location>
</feature>
<feature type="modified residue" description="4-aspartylphosphate" evidence="3">
    <location>
        <position position="61"/>
    </location>
</feature>
<dbReference type="AlphaFoldDB" id="A0A3E0WLY5"/>
<dbReference type="PANTHER" id="PTHR43214">
    <property type="entry name" value="TWO-COMPONENT RESPONSE REGULATOR"/>
    <property type="match status" value="1"/>
</dbReference>
<dbReference type="PRINTS" id="PR00038">
    <property type="entry name" value="HTHLUXR"/>
</dbReference>
<dbReference type="Pfam" id="PF00072">
    <property type="entry name" value="Response_reg"/>
    <property type="match status" value="1"/>
</dbReference>
<reference evidence="7" key="1">
    <citation type="submission" date="2017-05" db="EMBL/GenBank/DDBJ databases">
        <authorList>
            <person name="Sharma S."/>
            <person name="Sidhu C."/>
            <person name="Pinnaka A.K."/>
        </authorList>
    </citation>
    <scope>NUCLEOTIDE SEQUENCE [LARGE SCALE GENOMIC DNA]</scope>
    <source>
        <strain evidence="7">AK93</strain>
    </source>
</reference>
<dbReference type="PANTHER" id="PTHR43214:SF43">
    <property type="entry name" value="TWO-COMPONENT RESPONSE REGULATOR"/>
    <property type="match status" value="1"/>
</dbReference>
<dbReference type="InterPro" id="IPR000792">
    <property type="entry name" value="Tscrpt_reg_LuxR_C"/>
</dbReference>
<name>A0A3E0WLY5_9GAMM</name>
<dbReference type="Pfam" id="PF00196">
    <property type="entry name" value="GerE"/>
    <property type="match status" value="1"/>
</dbReference>
<dbReference type="Gene3D" id="3.40.50.2300">
    <property type="match status" value="1"/>
</dbReference>
<evidence type="ECO:0000259" key="4">
    <source>
        <dbReference type="PROSITE" id="PS50043"/>
    </source>
</evidence>
<evidence type="ECO:0000313" key="7">
    <source>
        <dbReference type="Proteomes" id="UP000256763"/>
    </source>
</evidence>